<keyword evidence="2" id="KW-1185">Reference proteome</keyword>
<dbReference type="Proteomes" id="UP001500729">
    <property type="component" value="Unassembled WGS sequence"/>
</dbReference>
<sequence>MEPTPSPSIARQPSQNADDIGARFAEVPSFRLEMSTTGVPKYRIPGSSLVCVDRIGSTSPSLVPQPMAGWR</sequence>
<gene>
    <name evidence="1" type="ORF">GCM10009533_11950</name>
</gene>
<organism evidence="1 2">
    <name type="scientific">Saccharopolyspora erythraea</name>
    <name type="common">Streptomyces erythraeus</name>
    <dbReference type="NCBI Taxonomy" id="1836"/>
    <lineage>
        <taxon>Bacteria</taxon>
        <taxon>Bacillati</taxon>
        <taxon>Actinomycetota</taxon>
        <taxon>Actinomycetes</taxon>
        <taxon>Pseudonocardiales</taxon>
        <taxon>Pseudonocardiaceae</taxon>
        <taxon>Saccharopolyspora</taxon>
    </lineage>
</organism>
<reference evidence="2" key="1">
    <citation type="journal article" date="2019" name="Int. J. Syst. Evol. Microbiol.">
        <title>The Global Catalogue of Microorganisms (GCM) 10K type strain sequencing project: providing services to taxonomists for standard genome sequencing and annotation.</title>
        <authorList>
            <consortium name="The Broad Institute Genomics Platform"/>
            <consortium name="The Broad Institute Genome Sequencing Center for Infectious Disease"/>
            <person name="Wu L."/>
            <person name="Ma J."/>
        </authorList>
    </citation>
    <scope>NUCLEOTIDE SEQUENCE [LARGE SCALE GENOMIC DNA]</scope>
    <source>
        <strain evidence="2">JCM 10303</strain>
    </source>
</reference>
<dbReference type="EMBL" id="BAAAGS010000005">
    <property type="protein sequence ID" value="GAA0514610.1"/>
    <property type="molecule type" value="Genomic_DNA"/>
</dbReference>
<evidence type="ECO:0000313" key="2">
    <source>
        <dbReference type="Proteomes" id="UP001500729"/>
    </source>
</evidence>
<accession>A0ABN1C9K0</accession>
<proteinExistence type="predicted"/>
<comment type="caution">
    <text evidence="1">The sequence shown here is derived from an EMBL/GenBank/DDBJ whole genome shotgun (WGS) entry which is preliminary data.</text>
</comment>
<protein>
    <submittedName>
        <fullName evidence="1">Uncharacterized protein</fullName>
    </submittedName>
</protein>
<name>A0ABN1C9K0_SACER</name>
<evidence type="ECO:0000313" key="1">
    <source>
        <dbReference type="EMBL" id="GAA0514610.1"/>
    </source>
</evidence>